<evidence type="ECO:0000256" key="4">
    <source>
        <dbReference type="ARBA" id="ARBA00022692"/>
    </source>
</evidence>
<protein>
    <submittedName>
        <fullName evidence="14">TonB-dependent receptor</fullName>
    </submittedName>
</protein>
<dbReference type="Pfam" id="PF13715">
    <property type="entry name" value="CarbopepD_reg_2"/>
    <property type="match status" value="1"/>
</dbReference>
<sequence length="1030" mass="111473">MTKNLQPSSTGWMAWSIFAILLFVALQVQAQQTQLQTRTVTGKVISETDRAAIPGINVVLKNSTTGTTTDGNGRYSIQIPEDGVLVFSGIGFQSIEITAGNKGIIDVTLPADVKSLNEVVVVGYGTQKKSDLTGSITSISEAEFKKTPVVSLDNGLKGRAAGVQVTSTSFQPGGATSIRVRGSNSVNTGSEPLYVIDGFPVYNDNNSTGGGATVGPRLNALALINPNDIVSIEILKDASATAIYGARGANGVVLITTKKGQQGDMKIDVNAYYGVQHVSKTLPLLNATEYARLVNDANGSQIFTEEQIASFGKGTDWQKEIFRSAPVQNYQISASGGDAKNKYALSLNYFDQDGIIINSNFKRYSARFNFEKQASSKFSIGTNLTASNVNSNQALTSTGGGEGTQGVVVSALDFNPILKVYNTEGSYVLENDRGIPIGNPVATARELTNKSLSTRLLGNIFANYQILKGLTFRTSLGTDIIITEEKYYAPRTILAGYTLQGLGRVSNANSYSWLNENTLTYTQSFDQHAFTVLAGFTAQKYRRTISTSSASGFVNDLLKADNLGSGAIINAPVTNVSDWGLLSYIGRVNYAFRDKYLLTLTGRVDGSSKFGTNNKYGFFPSGSIAWKLSQEEFIKNISFIDELKLRLSYGKIGNQEINSYQSLAGLTGASYIIGDKVVKGFTPGNIPNGDLKWETTTQTDIGLDLGVFQGRVNLTLDAYYKKTTDMLLNINVPWSTGFSTALQNIGSVENKGIELGIQTVLLDKGVRWNANFNIAFNRNKVLDLGPVSQILTGEINGYLKISDPIVIQPGQPIGAFYGYVSDGIFQTGDDIASSAQKNAVPGDRKYKDVKNDNILNAQDRVFLGSSQPKFFGGFSTDIAYKGIELAASFNFVYGNKILNSTRADLDLPTGQKNSSARVKDRWTPTNPSNEIPRASLNRSFLFSDAQLEDGSFLRLGTLTLAYNLPGSWLKHARIGSAKLYVSGQNLFVLTHYTGYDPEVNQSGQNNILRGIDSDAYPNTRSYMVGVNFSF</sequence>
<keyword evidence="15" id="KW-1185">Reference proteome</keyword>
<evidence type="ECO:0000313" key="14">
    <source>
        <dbReference type="EMBL" id="MDJ1506797.1"/>
    </source>
</evidence>
<evidence type="ECO:0000313" key="15">
    <source>
        <dbReference type="Proteomes" id="UP001232063"/>
    </source>
</evidence>
<dbReference type="InterPro" id="IPR000531">
    <property type="entry name" value="Beta-barrel_TonB"/>
</dbReference>
<evidence type="ECO:0000256" key="11">
    <source>
        <dbReference type="SAM" id="SignalP"/>
    </source>
</evidence>
<dbReference type="InterPro" id="IPR012910">
    <property type="entry name" value="Plug_dom"/>
</dbReference>
<accession>A0AAE3REB8</accession>
<dbReference type="SUPFAM" id="SSF49464">
    <property type="entry name" value="Carboxypeptidase regulatory domain-like"/>
    <property type="match status" value="1"/>
</dbReference>
<comment type="subcellular location">
    <subcellularLocation>
        <location evidence="1 8">Cell outer membrane</location>
        <topology evidence="1 8">Multi-pass membrane protein</topology>
    </subcellularLocation>
</comment>
<feature type="signal peptide" evidence="11">
    <location>
        <begin position="1"/>
        <end position="30"/>
    </location>
</feature>
<evidence type="ECO:0000256" key="10">
    <source>
        <dbReference type="SAM" id="MobiDB-lite"/>
    </source>
</evidence>
<evidence type="ECO:0000259" key="13">
    <source>
        <dbReference type="Pfam" id="PF07715"/>
    </source>
</evidence>
<dbReference type="Gene3D" id="2.40.170.20">
    <property type="entry name" value="TonB-dependent receptor, beta-barrel domain"/>
    <property type="match status" value="1"/>
</dbReference>
<keyword evidence="5 9" id="KW-0798">TonB box</keyword>
<feature type="chain" id="PRO_5042209009" evidence="11">
    <location>
        <begin position="31"/>
        <end position="1030"/>
    </location>
</feature>
<dbReference type="RefSeq" id="WP_314520008.1">
    <property type="nucleotide sequence ID" value="NZ_JASJOU010000028.1"/>
</dbReference>
<dbReference type="InterPro" id="IPR023996">
    <property type="entry name" value="TonB-dep_OMP_SusC/RagA"/>
</dbReference>
<dbReference type="InterPro" id="IPR037066">
    <property type="entry name" value="Plug_dom_sf"/>
</dbReference>
<keyword evidence="14" id="KW-0675">Receptor</keyword>
<dbReference type="EMBL" id="JASJOU010000028">
    <property type="protein sequence ID" value="MDJ1506797.1"/>
    <property type="molecule type" value="Genomic_DNA"/>
</dbReference>
<feature type="region of interest" description="Disordered" evidence="10">
    <location>
        <begin position="908"/>
        <end position="927"/>
    </location>
</feature>
<organism evidence="14 15">
    <name type="scientific">Xanthocytophaga agilis</name>
    <dbReference type="NCBI Taxonomy" id="3048010"/>
    <lineage>
        <taxon>Bacteria</taxon>
        <taxon>Pseudomonadati</taxon>
        <taxon>Bacteroidota</taxon>
        <taxon>Cytophagia</taxon>
        <taxon>Cytophagales</taxon>
        <taxon>Rhodocytophagaceae</taxon>
        <taxon>Xanthocytophaga</taxon>
    </lineage>
</organism>
<evidence type="ECO:0000256" key="1">
    <source>
        <dbReference type="ARBA" id="ARBA00004571"/>
    </source>
</evidence>
<dbReference type="NCBIfam" id="TIGR04056">
    <property type="entry name" value="OMP_RagA_SusC"/>
    <property type="match status" value="1"/>
</dbReference>
<keyword evidence="7 8" id="KW-0998">Cell outer membrane</keyword>
<evidence type="ECO:0000256" key="7">
    <source>
        <dbReference type="ARBA" id="ARBA00023237"/>
    </source>
</evidence>
<keyword evidence="2 8" id="KW-0813">Transport</keyword>
<keyword evidence="4 8" id="KW-0812">Transmembrane</keyword>
<evidence type="ECO:0000256" key="2">
    <source>
        <dbReference type="ARBA" id="ARBA00022448"/>
    </source>
</evidence>
<gene>
    <name evidence="14" type="ORF">QNI22_39525</name>
</gene>
<dbReference type="SUPFAM" id="SSF56935">
    <property type="entry name" value="Porins"/>
    <property type="match status" value="1"/>
</dbReference>
<dbReference type="GO" id="GO:0009279">
    <property type="term" value="C:cell outer membrane"/>
    <property type="evidence" value="ECO:0007669"/>
    <property type="project" value="UniProtKB-SubCell"/>
</dbReference>
<dbReference type="Proteomes" id="UP001232063">
    <property type="component" value="Unassembled WGS sequence"/>
</dbReference>
<feature type="domain" description="TonB-dependent receptor-like beta-barrel" evidence="12">
    <location>
        <begin position="403"/>
        <end position="776"/>
    </location>
</feature>
<evidence type="ECO:0000256" key="5">
    <source>
        <dbReference type="ARBA" id="ARBA00023077"/>
    </source>
</evidence>
<dbReference type="NCBIfam" id="TIGR04057">
    <property type="entry name" value="SusC_RagA_signa"/>
    <property type="match status" value="1"/>
</dbReference>
<dbReference type="AlphaFoldDB" id="A0AAE3REB8"/>
<dbReference type="Gene3D" id="2.60.40.1120">
    <property type="entry name" value="Carboxypeptidase-like, regulatory domain"/>
    <property type="match status" value="1"/>
</dbReference>
<comment type="caution">
    <text evidence="14">The sequence shown here is derived from an EMBL/GenBank/DDBJ whole genome shotgun (WGS) entry which is preliminary data.</text>
</comment>
<keyword evidence="6 8" id="KW-0472">Membrane</keyword>
<evidence type="ECO:0000259" key="12">
    <source>
        <dbReference type="Pfam" id="PF00593"/>
    </source>
</evidence>
<reference evidence="14" key="1">
    <citation type="submission" date="2023-05" db="EMBL/GenBank/DDBJ databases">
        <authorList>
            <person name="Zhang X."/>
        </authorList>
    </citation>
    <scope>NUCLEOTIDE SEQUENCE</scope>
    <source>
        <strain evidence="14">BD1B2-1</strain>
    </source>
</reference>
<feature type="domain" description="TonB-dependent receptor plug" evidence="13">
    <location>
        <begin position="129"/>
        <end position="252"/>
    </location>
</feature>
<dbReference type="Pfam" id="PF00593">
    <property type="entry name" value="TonB_dep_Rec_b-barrel"/>
    <property type="match status" value="1"/>
</dbReference>
<dbReference type="InterPro" id="IPR039426">
    <property type="entry name" value="TonB-dep_rcpt-like"/>
</dbReference>
<evidence type="ECO:0000256" key="8">
    <source>
        <dbReference type="PROSITE-ProRule" id="PRU01360"/>
    </source>
</evidence>
<dbReference type="InterPro" id="IPR023997">
    <property type="entry name" value="TonB-dep_OMP_SusC/RagA_CS"/>
</dbReference>
<dbReference type="InterPro" id="IPR036942">
    <property type="entry name" value="Beta-barrel_TonB_sf"/>
</dbReference>
<comment type="similarity">
    <text evidence="8 9">Belongs to the TonB-dependent receptor family.</text>
</comment>
<dbReference type="FunFam" id="2.170.130.10:FF:000008">
    <property type="entry name" value="SusC/RagA family TonB-linked outer membrane protein"/>
    <property type="match status" value="1"/>
</dbReference>
<evidence type="ECO:0000256" key="6">
    <source>
        <dbReference type="ARBA" id="ARBA00023136"/>
    </source>
</evidence>
<dbReference type="Pfam" id="PF07715">
    <property type="entry name" value="Plug"/>
    <property type="match status" value="1"/>
</dbReference>
<evidence type="ECO:0000256" key="3">
    <source>
        <dbReference type="ARBA" id="ARBA00022452"/>
    </source>
</evidence>
<dbReference type="InterPro" id="IPR008969">
    <property type="entry name" value="CarboxyPept-like_regulatory"/>
</dbReference>
<proteinExistence type="inferred from homology"/>
<name>A0AAE3REB8_9BACT</name>
<dbReference type="PROSITE" id="PS52016">
    <property type="entry name" value="TONB_DEPENDENT_REC_3"/>
    <property type="match status" value="1"/>
</dbReference>
<keyword evidence="11" id="KW-0732">Signal</keyword>
<keyword evidence="3 8" id="KW-1134">Transmembrane beta strand</keyword>
<evidence type="ECO:0000256" key="9">
    <source>
        <dbReference type="RuleBase" id="RU003357"/>
    </source>
</evidence>
<dbReference type="Gene3D" id="2.170.130.10">
    <property type="entry name" value="TonB-dependent receptor, plug domain"/>
    <property type="match status" value="1"/>
</dbReference>